<keyword evidence="3" id="KW-1185">Reference proteome</keyword>
<dbReference type="STRING" id="317655.Sala_2278"/>
<name>Q1GQT5_SPHAL</name>
<protein>
    <submittedName>
        <fullName evidence="2">Uncharacterized protein</fullName>
    </submittedName>
</protein>
<reference evidence="2 3" key="1">
    <citation type="journal article" date="2009" name="Proc. Natl. Acad. Sci. U.S.A.">
        <title>The genomic basis of trophic strategy in marine bacteria.</title>
        <authorList>
            <person name="Lauro F.M."/>
            <person name="McDougald D."/>
            <person name="Thomas T."/>
            <person name="Williams T.J."/>
            <person name="Egan S."/>
            <person name="Rice S."/>
            <person name="DeMaere M.Z."/>
            <person name="Ting L."/>
            <person name="Ertan H."/>
            <person name="Johnson J."/>
            <person name="Ferriera S."/>
            <person name="Lapidus A."/>
            <person name="Anderson I."/>
            <person name="Kyrpides N."/>
            <person name="Munk A.C."/>
            <person name="Detter C."/>
            <person name="Han C.S."/>
            <person name="Brown M.V."/>
            <person name="Robb F.T."/>
            <person name="Kjelleberg S."/>
            <person name="Cavicchioli R."/>
        </authorList>
    </citation>
    <scope>NUCLEOTIDE SEQUENCE [LARGE SCALE GENOMIC DNA]</scope>
    <source>
        <strain evidence="3">DSM 13593 / LMG 18877 / RB2256</strain>
    </source>
</reference>
<evidence type="ECO:0000313" key="3">
    <source>
        <dbReference type="Proteomes" id="UP000006578"/>
    </source>
</evidence>
<accession>Q1GQT5</accession>
<dbReference type="KEGG" id="sal:Sala_2278"/>
<dbReference type="HOGENOM" id="CLU_2810171_0_0_5"/>
<feature type="compositionally biased region" description="Basic and acidic residues" evidence="1">
    <location>
        <begin position="13"/>
        <end position="26"/>
    </location>
</feature>
<evidence type="ECO:0000256" key="1">
    <source>
        <dbReference type="SAM" id="MobiDB-lite"/>
    </source>
</evidence>
<evidence type="ECO:0000313" key="2">
    <source>
        <dbReference type="EMBL" id="ABF53987.1"/>
    </source>
</evidence>
<feature type="compositionally biased region" description="Basic residues" evidence="1">
    <location>
        <begin position="1"/>
        <end position="12"/>
    </location>
</feature>
<gene>
    <name evidence="2" type="ordered locus">Sala_2278</name>
</gene>
<proteinExistence type="predicted"/>
<dbReference type="Proteomes" id="UP000006578">
    <property type="component" value="Chromosome"/>
</dbReference>
<dbReference type="AlphaFoldDB" id="Q1GQT5"/>
<organism evidence="2 3">
    <name type="scientific">Sphingopyxis alaskensis (strain DSM 13593 / LMG 18877 / RB2256)</name>
    <name type="common">Sphingomonas alaskensis</name>
    <dbReference type="NCBI Taxonomy" id="317655"/>
    <lineage>
        <taxon>Bacteria</taxon>
        <taxon>Pseudomonadati</taxon>
        <taxon>Pseudomonadota</taxon>
        <taxon>Alphaproteobacteria</taxon>
        <taxon>Sphingomonadales</taxon>
        <taxon>Sphingomonadaceae</taxon>
        <taxon>Sphingopyxis</taxon>
    </lineage>
</organism>
<sequence>MGIRRRARRSASPKRDRPSADRFHHDRASKLDYGACALKPRGCAGADAAQKLRKMAKIIPTPQPAVA</sequence>
<dbReference type="EMBL" id="CP000356">
    <property type="protein sequence ID" value="ABF53987.1"/>
    <property type="molecule type" value="Genomic_DNA"/>
</dbReference>
<feature type="region of interest" description="Disordered" evidence="1">
    <location>
        <begin position="1"/>
        <end position="26"/>
    </location>
</feature>